<proteinExistence type="predicted"/>
<protein>
    <recommendedName>
        <fullName evidence="3">VWFD domain-containing protein</fullName>
    </recommendedName>
</protein>
<dbReference type="SUPFAM" id="SSF57603">
    <property type="entry name" value="FnI-like domain"/>
    <property type="match status" value="1"/>
</dbReference>
<feature type="domain" description="VWFD" evidence="3">
    <location>
        <begin position="66"/>
        <end position="154"/>
    </location>
</feature>
<dbReference type="PANTHER" id="PTHR11339:SF386">
    <property type="entry name" value="HEMOLECTIN, ISOFORM A"/>
    <property type="match status" value="1"/>
</dbReference>
<evidence type="ECO:0000256" key="1">
    <source>
        <dbReference type="ARBA" id="ARBA00023157"/>
    </source>
</evidence>
<dbReference type="PANTHER" id="PTHR11339">
    <property type="entry name" value="EXTRACELLULAR MATRIX GLYCOPROTEIN RELATED"/>
    <property type="match status" value="1"/>
</dbReference>
<dbReference type="GO" id="GO:0031012">
    <property type="term" value="C:extracellular matrix"/>
    <property type="evidence" value="ECO:0007669"/>
    <property type="project" value="TreeGrafter"/>
</dbReference>
<keyword evidence="1" id="KW-1015">Disulfide bond</keyword>
<keyword evidence="2" id="KW-0325">Glycoprotein</keyword>
<reference evidence="4" key="2">
    <citation type="submission" date="2022-10" db="EMBL/GenBank/DDBJ databases">
        <authorList>
            <consortium name="ENA_rothamsted_submissions"/>
            <consortium name="culmorum"/>
            <person name="King R."/>
        </authorList>
    </citation>
    <scope>NUCLEOTIDE SEQUENCE</scope>
</reference>
<organism evidence="4 5">
    <name type="scientific">Diatraea saccharalis</name>
    <name type="common">sugarcane borer</name>
    <dbReference type="NCBI Taxonomy" id="40085"/>
    <lineage>
        <taxon>Eukaryota</taxon>
        <taxon>Metazoa</taxon>
        <taxon>Ecdysozoa</taxon>
        <taxon>Arthropoda</taxon>
        <taxon>Hexapoda</taxon>
        <taxon>Insecta</taxon>
        <taxon>Pterygota</taxon>
        <taxon>Neoptera</taxon>
        <taxon>Endopterygota</taxon>
        <taxon>Lepidoptera</taxon>
        <taxon>Glossata</taxon>
        <taxon>Ditrysia</taxon>
        <taxon>Pyraloidea</taxon>
        <taxon>Crambidae</taxon>
        <taxon>Crambinae</taxon>
        <taxon>Diatraea</taxon>
    </lineage>
</organism>
<dbReference type="PROSITE" id="PS51233">
    <property type="entry name" value="VWFD"/>
    <property type="match status" value="1"/>
</dbReference>
<dbReference type="InterPro" id="IPR001846">
    <property type="entry name" value="VWF_type-D"/>
</dbReference>
<keyword evidence="5" id="KW-1185">Reference proteome</keyword>
<dbReference type="AlphaFoldDB" id="A0A9N9QV73"/>
<evidence type="ECO:0000256" key="2">
    <source>
        <dbReference type="ARBA" id="ARBA00023180"/>
    </source>
</evidence>
<evidence type="ECO:0000313" key="5">
    <source>
        <dbReference type="Proteomes" id="UP001153714"/>
    </source>
</evidence>
<dbReference type="Proteomes" id="UP001153714">
    <property type="component" value="Chromosome 11"/>
</dbReference>
<dbReference type="Pfam" id="PF23244">
    <property type="entry name" value="VWF"/>
    <property type="match status" value="1"/>
</dbReference>
<evidence type="ECO:0000313" key="4">
    <source>
        <dbReference type="EMBL" id="CAG9784022.1"/>
    </source>
</evidence>
<reference evidence="4" key="1">
    <citation type="submission" date="2021-12" db="EMBL/GenBank/DDBJ databases">
        <authorList>
            <person name="King R."/>
        </authorList>
    </citation>
    <scope>NUCLEOTIDE SEQUENCE</scope>
</reference>
<gene>
    <name evidence="4" type="ORF">DIATSA_LOCUS2143</name>
</gene>
<dbReference type="Pfam" id="PF00094">
    <property type="entry name" value="VWD"/>
    <property type="match status" value="1"/>
</dbReference>
<dbReference type="EMBL" id="OU893342">
    <property type="protein sequence ID" value="CAG9784022.1"/>
    <property type="molecule type" value="Genomic_DNA"/>
</dbReference>
<sequence length="154" mass="16561">MYNLCHHDSRSYTDRQRSATSVETFVYNLSHHGPSSYPNGHVMTEECNQCVCKSGNWSCTERACAGVCGAWGDSHVDTFDGASYDFEGVCTYLLAKGVMDSSDGFDIEIQNVPCGTTGATCSKTTTLKVGGGGNQEVVSLTKDAPLPDVSKLKR</sequence>
<name>A0A9N9QV73_9NEOP</name>
<dbReference type="InterPro" id="IPR050780">
    <property type="entry name" value="Mucin_vWF_Thrombospondin_sf"/>
</dbReference>
<evidence type="ECO:0000259" key="3">
    <source>
        <dbReference type="PROSITE" id="PS51233"/>
    </source>
</evidence>
<dbReference type="OrthoDB" id="6262482at2759"/>
<accession>A0A9N9QV73</accession>
<dbReference type="GO" id="GO:0005615">
    <property type="term" value="C:extracellular space"/>
    <property type="evidence" value="ECO:0007669"/>
    <property type="project" value="TreeGrafter"/>
</dbReference>